<dbReference type="EMBL" id="KN839887">
    <property type="protein sequence ID" value="KIJ59464.1"/>
    <property type="molecule type" value="Genomic_DNA"/>
</dbReference>
<name>A0A0C9V2H8_9AGAM</name>
<proteinExistence type="predicted"/>
<dbReference type="InterPro" id="IPR029063">
    <property type="entry name" value="SAM-dependent_MTases_sf"/>
</dbReference>
<reference evidence="1 2" key="1">
    <citation type="submission" date="2014-04" db="EMBL/GenBank/DDBJ databases">
        <title>Evolutionary Origins and Diversification of the Mycorrhizal Mutualists.</title>
        <authorList>
            <consortium name="DOE Joint Genome Institute"/>
            <consortium name="Mycorrhizal Genomics Consortium"/>
            <person name="Kohler A."/>
            <person name="Kuo A."/>
            <person name="Nagy L.G."/>
            <person name="Floudas D."/>
            <person name="Copeland A."/>
            <person name="Barry K.W."/>
            <person name="Cichocki N."/>
            <person name="Veneault-Fourrey C."/>
            <person name="LaButti K."/>
            <person name="Lindquist E.A."/>
            <person name="Lipzen A."/>
            <person name="Lundell T."/>
            <person name="Morin E."/>
            <person name="Murat C."/>
            <person name="Riley R."/>
            <person name="Ohm R."/>
            <person name="Sun H."/>
            <person name="Tunlid A."/>
            <person name="Henrissat B."/>
            <person name="Grigoriev I.V."/>
            <person name="Hibbett D.S."/>
            <person name="Martin F."/>
        </authorList>
    </citation>
    <scope>NUCLEOTIDE SEQUENCE [LARGE SCALE GENOMIC DNA]</scope>
    <source>
        <strain evidence="1 2">MD-312</strain>
    </source>
</reference>
<evidence type="ECO:0000313" key="1">
    <source>
        <dbReference type="EMBL" id="KIJ59464.1"/>
    </source>
</evidence>
<dbReference type="HOGENOM" id="CLU_067896_0_0_1"/>
<protein>
    <submittedName>
        <fullName evidence="1">Uncharacterized protein</fullName>
    </submittedName>
</protein>
<gene>
    <name evidence="1" type="ORF">HYDPIDRAFT_118440</name>
</gene>
<dbReference type="OrthoDB" id="66144at2759"/>
<sequence>MSRSHRVGTTGNLQHSMRANYGEHGVDKYYKQVGATYRNPHFPGVRACMSTWMDRWWTHEKDIVGSRSPLILDMACGSGEVTVAVYEWWKGGGSKPQSKKRGLTYLLAQDRDEVPSKSLQDGGGIEPSAPAAGQVPQDLRLMATDPYTEEAYVQRTSLPCAPLSFRDVSEGLLPPKVSTASSIGQTTDTRPTEAACVSVESAEAACVSTGSAEAASVSAESAEAGVSAESLATAMEIDMVICSFALHLIESASELFALLWELSTKARWLVVLAPHKKPEVHSFISLTSFCPDSIQIKDGWGWEKWDCESWSECSMSDRRGEDIQERVHCRAYRSINIAAT</sequence>
<dbReference type="AlphaFoldDB" id="A0A0C9V2H8"/>
<keyword evidence="2" id="KW-1185">Reference proteome</keyword>
<evidence type="ECO:0000313" key="2">
    <source>
        <dbReference type="Proteomes" id="UP000053820"/>
    </source>
</evidence>
<dbReference type="Proteomes" id="UP000053820">
    <property type="component" value="Unassembled WGS sequence"/>
</dbReference>
<organism evidence="1 2">
    <name type="scientific">Hydnomerulius pinastri MD-312</name>
    <dbReference type="NCBI Taxonomy" id="994086"/>
    <lineage>
        <taxon>Eukaryota</taxon>
        <taxon>Fungi</taxon>
        <taxon>Dikarya</taxon>
        <taxon>Basidiomycota</taxon>
        <taxon>Agaricomycotina</taxon>
        <taxon>Agaricomycetes</taxon>
        <taxon>Agaricomycetidae</taxon>
        <taxon>Boletales</taxon>
        <taxon>Boletales incertae sedis</taxon>
        <taxon>Leucogyrophana</taxon>
    </lineage>
</organism>
<accession>A0A0C9V2H8</accession>
<dbReference type="SUPFAM" id="SSF53335">
    <property type="entry name" value="S-adenosyl-L-methionine-dependent methyltransferases"/>
    <property type="match status" value="1"/>
</dbReference>